<evidence type="ECO:0000313" key="3">
    <source>
        <dbReference type="Proteomes" id="UP000184499"/>
    </source>
</evidence>
<keyword evidence="3" id="KW-1185">Reference proteome</keyword>
<dbReference type="AlphaFoldDB" id="A0A1L9U5K4"/>
<dbReference type="VEuPathDB" id="FungiDB:ASPBRDRAFT_136889"/>
<name>A0A1L9U5K4_ASPBC</name>
<dbReference type="OMA" id="NQIGDCH"/>
<proteinExistence type="predicted"/>
<evidence type="ECO:0000313" key="2">
    <source>
        <dbReference type="EMBL" id="OJJ66960.1"/>
    </source>
</evidence>
<sequence length="187" mass="20522">MAGSSNSFAAGAGRRLSSQKDRTFMPSEIRTNTEPDSSSDTDTDIFLPPILKKQQSQTTHHDSHRINDLTSDHSLLSSSSGNSEDQRVSTTTSGQLNQHQQAIDTRTVSSWASAFGSSSQVPEGKQCRPFDKHGVASVASYSPHKPFGQRRSHQPNYSTFRKSIRGRSDGRLRLVDADGDVIMRDVT</sequence>
<dbReference type="GeneID" id="93571333"/>
<dbReference type="OrthoDB" id="4427545at2759"/>
<dbReference type="RefSeq" id="XP_067474209.1">
    <property type="nucleotide sequence ID" value="XM_067618845.1"/>
</dbReference>
<accession>A0A1L9U5K4</accession>
<dbReference type="EMBL" id="KV878696">
    <property type="protein sequence ID" value="OJJ66960.1"/>
    <property type="molecule type" value="Genomic_DNA"/>
</dbReference>
<feature type="region of interest" description="Disordered" evidence="1">
    <location>
        <begin position="71"/>
        <end position="105"/>
    </location>
</feature>
<feature type="compositionally biased region" description="Low complexity" evidence="1">
    <location>
        <begin position="1"/>
        <end position="13"/>
    </location>
</feature>
<feature type="region of interest" description="Disordered" evidence="1">
    <location>
        <begin position="1"/>
        <end position="46"/>
    </location>
</feature>
<feature type="compositionally biased region" description="Low complexity" evidence="1">
    <location>
        <begin position="72"/>
        <end position="83"/>
    </location>
</feature>
<gene>
    <name evidence="2" type="ORF">ASPBRDRAFT_136889</name>
</gene>
<reference evidence="3" key="1">
    <citation type="journal article" date="2017" name="Genome Biol.">
        <title>Comparative genomics reveals high biological diversity and specific adaptations in the industrially and medically important fungal genus Aspergillus.</title>
        <authorList>
            <person name="de Vries R.P."/>
            <person name="Riley R."/>
            <person name="Wiebenga A."/>
            <person name="Aguilar-Osorio G."/>
            <person name="Amillis S."/>
            <person name="Uchima C.A."/>
            <person name="Anderluh G."/>
            <person name="Asadollahi M."/>
            <person name="Askin M."/>
            <person name="Barry K."/>
            <person name="Battaglia E."/>
            <person name="Bayram O."/>
            <person name="Benocci T."/>
            <person name="Braus-Stromeyer S.A."/>
            <person name="Caldana C."/>
            <person name="Canovas D."/>
            <person name="Cerqueira G.C."/>
            <person name="Chen F."/>
            <person name="Chen W."/>
            <person name="Choi C."/>
            <person name="Clum A."/>
            <person name="Dos Santos R.A."/>
            <person name="Damasio A.R."/>
            <person name="Diallinas G."/>
            <person name="Emri T."/>
            <person name="Fekete E."/>
            <person name="Flipphi M."/>
            <person name="Freyberg S."/>
            <person name="Gallo A."/>
            <person name="Gournas C."/>
            <person name="Habgood R."/>
            <person name="Hainaut M."/>
            <person name="Harispe M.L."/>
            <person name="Henrissat B."/>
            <person name="Hilden K.S."/>
            <person name="Hope R."/>
            <person name="Hossain A."/>
            <person name="Karabika E."/>
            <person name="Karaffa L."/>
            <person name="Karanyi Z."/>
            <person name="Krasevec N."/>
            <person name="Kuo A."/>
            <person name="Kusch H."/>
            <person name="LaButti K."/>
            <person name="Lagendijk E.L."/>
            <person name="Lapidus A."/>
            <person name="Levasseur A."/>
            <person name="Lindquist E."/>
            <person name="Lipzen A."/>
            <person name="Logrieco A.F."/>
            <person name="MacCabe A."/>
            <person name="Maekelae M.R."/>
            <person name="Malavazi I."/>
            <person name="Melin P."/>
            <person name="Meyer V."/>
            <person name="Mielnichuk N."/>
            <person name="Miskei M."/>
            <person name="Molnar A.P."/>
            <person name="Mule G."/>
            <person name="Ngan C.Y."/>
            <person name="Orejas M."/>
            <person name="Orosz E."/>
            <person name="Ouedraogo J.P."/>
            <person name="Overkamp K.M."/>
            <person name="Park H.-S."/>
            <person name="Perrone G."/>
            <person name="Piumi F."/>
            <person name="Punt P.J."/>
            <person name="Ram A.F."/>
            <person name="Ramon A."/>
            <person name="Rauscher S."/>
            <person name="Record E."/>
            <person name="Riano-Pachon D.M."/>
            <person name="Robert V."/>
            <person name="Roehrig J."/>
            <person name="Ruller R."/>
            <person name="Salamov A."/>
            <person name="Salih N.S."/>
            <person name="Samson R.A."/>
            <person name="Sandor E."/>
            <person name="Sanguinetti M."/>
            <person name="Schuetze T."/>
            <person name="Sepcic K."/>
            <person name="Shelest E."/>
            <person name="Sherlock G."/>
            <person name="Sophianopoulou V."/>
            <person name="Squina F.M."/>
            <person name="Sun H."/>
            <person name="Susca A."/>
            <person name="Todd R.B."/>
            <person name="Tsang A."/>
            <person name="Unkles S.E."/>
            <person name="van de Wiele N."/>
            <person name="van Rossen-Uffink D."/>
            <person name="Oliveira J.V."/>
            <person name="Vesth T.C."/>
            <person name="Visser J."/>
            <person name="Yu J.-H."/>
            <person name="Zhou M."/>
            <person name="Andersen M.R."/>
            <person name="Archer D.B."/>
            <person name="Baker S.E."/>
            <person name="Benoit I."/>
            <person name="Brakhage A.A."/>
            <person name="Braus G.H."/>
            <person name="Fischer R."/>
            <person name="Frisvad J.C."/>
            <person name="Goldman G.H."/>
            <person name="Houbraken J."/>
            <person name="Oakley B."/>
            <person name="Pocsi I."/>
            <person name="Scazzocchio C."/>
            <person name="Seiboth B."/>
            <person name="vanKuyk P.A."/>
            <person name="Wortman J."/>
            <person name="Dyer P.S."/>
            <person name="Grigoriev I.V."/>
        </authorList>
    </citation>
    <scope>NUCLEOTIDE SEQUENCE [LARGE SCALE GENOMIC DNA]</scope>
    <source>
        <strain evidence="3">CBS 101740 / IMI 381727 / IBT 21946</strain>
    </source>
</reference>
<dbReference type="Proteomes" id="UP000184499">
    <property type="component" value="Unassembled WGS sequence"/>
</dbReference>
<organism evidence="2 3">
    <name type="scientific">Aspergillus brasiliensis (strain CBS 101740 / IMI 381727 / IBT 21946)</name>
    <dbReference type="NCBI Taxonomy" id="767769"/>
    <lineage>
        <taxon>Eukaryota</taxon>
        <taxon>Fungi</taxon>
        <taxon>Dikarya</taxon>
        <taxon>Ascomycota</taxon>
        <taxon>Pezizomycotina</taxon>
        <taxon>Eurotiomycetes</taxon>
        <taxon>Eurotiomycetidae</taxon>
        <taxon>Eurotiales</taxon>
        <taxon>Aspergillaceae</taxon>
        <taxon>Aspergillus</taxon>
        <taxon>Aspergillus subgen. Circumdati</taxon>
    </lineage>
</organism>
<evidence type="ECO:0000256" key="1">
    <source>
        <dbReference type="SAM" id="MobiDB-lite"/>
    </source>
</evidence>
<feature type="compositionally biased region" description="Polar residues" evidence="1">
    <location>
        <begin position="88"/>
        <end position="105"/>
    </location>
</feature>
<protein>
    <submittedName>
        <fullName evidence="2">Uncharacterized protein</fullName>
    </submittedName>
</protein>